<evidence type="ECO:0000313" key="1">
    <source>
        <dbReference type="EMBL" id="KAG9219550.1"/>
    </source>
</evidence>
<organism evidence="1 2">
    <name type="scientific">Pleurotus cornucopiae</name>
    <name type="common">Cornucopia mushroom</name>
    <dbReference type="NCBI Taxonomy" id="5321"/>
    <lineage>
        <taxon>Eukaryota</taxon>
        <taxon>Fungi</taxon>
        <taxon>Dikarya</taxon>
        <taxon>Basidiomycota</taxon>
        <taxon>Agaricomycotina</taxon>
        <taxon>Agaricomycetes</taxon>
        <taxon>Agaricomycetidae</taxon>
        <taxon>Agaricales</taxon>
        <taxon>Pleurotineae</taxon>
        <taxon>Pleurotaceae</taxon>
        <taxon>Pleurotus</taxon>
    </lineage>
</organism>
<comment type="caution">
    <text evidence="1">The sequence shown here is derived from an EMBL/GenBank/DDBJ whole genome shotgun (WGS) entry which is preliminary data.</text>
</comment>
<protein>
    <submittedName>
        <fullName evidence="1">Uncharacterized protein</fullName>
    </submittedName>
</protein>
<reference evidence="1 2" key="1">
    <citation type="journal article" date="2021" name="Appl. Environ. Microbiol.">
        <title>Genetic linkage and physical mapping for an oyster mushroom Pleurotus cornucopiae and QTL analysis for the trait cap color.</title>
        <authorList>
            <person name="Zhang Y."/>
            <person name="Gao W."/>
            <person name="Sonnenberg A."/>
            <person name="Chen Q."/>
            <person name="Zhang J."/>
            <person name="Huang C."/>
        </authorList>
    </citation>
    <scope>NUCLEOTIDE SEQUENCE [LARGE SCALE GENOMIC DNA]</scope>
    <source>
        <strain evidence="1">CCMSSC00406</strain>
    </source>
</reference>
<evidence type="ECO:0000313" key="2">
    <source>
        <dbReference type="Proteomes" id="UP000824881"/>
    </source>
</evidence>
<name>A0ACB7INM1_PLECO</name>
<proteinExistence type="predicted"/>
<dbReference type="EMBL" id="WQMT02000009">
    <property type="protein sequence ID" value="KAG9219550.1"/>
    <property type="molecule type" value="Genomic_DNA"/>
</dbReference>
<gene>
    <name evidence="1" type="ORF">CCMSSC00406_0008243</name>
</gene>
<accession>A0ACB7INM1</accession>
<dbReference type="Proteomes" id="UP000824881">
    <property type="component" value="Unassembled WGS sequence"/>
</dbReference>
<keyword evidence="2" id="KW-1185">Reference proteome</keyword>
<sequence>MATLPEGHPLYQHVQRASKHDVKWHRTPLHALMNDFEPDICGVETVKATRWDATWRSRLNTVIAGSRIEAVRAESSDRTRIKVYMDGSGYKGQVGAAAVMTKNGATTGVLKMRLGTEKDCTVYNGECAALVLGMELIRRQTGIESASIYVDNQAAIIGMGSRKANPGSYLLDHAHTVFAAAWRRNAGIKLMIHWIPGHEGVEGNERADKAAREAVEGWVSKKSSLPAPLREKDAIKRSKAAAIQAYKVKLKKRARKGWKLSERYGRMVELGLGRTSMGHKKAVASMT</sequence>